<keyword evidence="2 5" id="KW-0812">Transmembrane</keyword>
<organism evidence="6 7">
    <name type="scientific">Trifolium medium</name>
    <dbReference type="NCBI Taxonomy" id="97028"/>
    <lineage>
        <taxon>Eukaryota</taxon>
        <taxon>Viridiplantae</taxon>
        <taxon>Streptophyta</taxon>
        <taxon>Embryophyta</taxon>
        <taxon>Tracheophyta</taxon>
        <taxon>Spermatophyta</taxon>
        <taxon>Magnoliopsida</taxon>
        <taxon>eudicotyledons</taxon>
        <taxon>Gunneridae</taxon>
        <taxon>Pentapetalae</taxon>
        <taxon>rosids</taxon>
        <taxon>fabids</taxon>
        <taxon>Fabales</taxon>
        <taxon>Fabaceae</taxon>
        <taxon>Papilionoideae</taxon>
        <taxon>50 kb inversion clade</taxon>
        <taxon>NPAAA clade</taxon>
        <taxon>Hologalegina</taxon>
        <taxon>IRL clade</taxon>
        <taxon>Trifolieae</taxon>
        <taxon>Trifolium</taxon>
    </lineage>
</organism>
<evidence type="ECO:0000256" key="3">
    <source>
        <dbReference type="ARBA" id="ARBA00022989"/>
    </source>
</evidence>
<dbReference type="PANTHER" id="PTHR11040">
    <property type="entry name" value="ZINC/IRON TRANSPORTER"/>
    <property type="match status" value="1"/>
</dbReference>
<keyword evidence="7" id="KW-1185">Reference proteome</keyword>
<feature type="transmembrane region" description="Helical" evidence="5">
    <location>
        <begin position="63"/>
        <end position="84"/>
    </location>
</feature>
<comment type="subcellular location">
    <subcellularLocation>
        <location evidence="1">Membrane</location>
        <topology evidence="1">Multi-pass membrane protein</topology>
    </subcellularLocation>
</comment>
<name>A0A392PUH1_9FABA</name>
<evidence type="ECO:0000256" key="1">
    <source>
        <dbReference type="ARBA" id="ARBA00004141"/>
    </source>
</evidence>
<sequence>MIGISLPIFTTSVPALKPDGDIFVMVKAFASGVILATGFMHVLPDSFEDLNSPCLPQRPWHKFPFTTFIAMLSAVSTLMVDSFCNSYFKKKLSLPSSSDNMERGNDQNELEQHGHGLEVAIEQGKNVNAKQLLRYRVVAQVNQLLHN</sequence>
<comment type="caution">
    <text evidence="6">The sequence shown here is derived from an EMBL/GenBank/DDBJ whole genome shotgun (WGS) entry which is preliminary data.</text>
</comment>
<evidence type="ECO:0000256" key="4">
    <source>
        <dbReference type="ARBA" id="ARBA00023136"/>
    </source>
</evidence>
<proteinExistence type="predicted"/>
<keyword evidence="4 5" id="KW-0472">Membrane</keyword>
<feature type="transmembrane region" description="Helical" evidence="5">
    <location>
        <begin position="22"/>
        <end position="43"/>
    </location>
</feature>
<protein>
    <submittedName>
        <fullName evidence="6">Fe(2+) transport protein 1-like</fullName>
    </submittedName>
</protein>
<keyword evidence="3 5" id="KW-1133">Transmembrane helix</keyword>
<evidence type="ECO:0000313" key="7">
    <source>
        <dbReference type="Proteomes" id="UP000265520"/>
    </source>
</evidence>
<dbReference type="GO" id="GO:0005385">
    <property type="term" value="F:zinc ion transmembrane transporter activity"/>
    <property type="evidence" value="ECO:0007669"/>
    <property type="project" value="TreeGrafter"/>
</dbReference>
<dbReference type="Pfam" id="PF02535">
    <property type="entry name" value="Zip"/>
    <property type="match status" value="1"/>
</dbReference>
<dbReference type="GO" id="GO:0005886">
    <property type="term" value="C:plasma membrane"/>
    <property type="evidence" value="ECO:0007669"/>
    <property type="project" value="TreeGrafter"/>
</dbReference>
<dbReference type="InterPro" id="IPR003689">
    <property type="entry name" value="ZIP"/>
</dbReference>
<evidence type="ECO:0000313" key="6">
    <source>
        <dbReference type="EMBL" id="MCI14956.1"/>
    </source>
</evidence>
<evidence type="ECO:0000256" key="5">
    <source>
        <dbReference type="SAM" id="Phobius"/>
    </source>
</evidence>
<dbReference type="EMBL" id="LXQA010094480">
    <property type="protein sequence ID" value="MCI14956.1"/>
    <property type="molecule type" value="Genomic_DNA"/>
</dbReference>
<accession>A0A392PUH1</accession>
<reference evidence="6 7" key="1">
    <citation type="journal article" date="2018" name="Front. Plant Sci.">
        <title>Red Clover (Trifolium pratense) and Zigzag Clover (T. medium) - A Picture of Genomic Similarities and Differences.</title>
        <authorList>
            <person name="Dluhosova J."/>
            <person name="Istvanek J."/>
            <person name="Nedelnik J."/>
            <person name="Repkova J."/>
        </authorList>
    </citation>
    <scope>NUCLEOTIDE SEQUENCE [LARGE SCALE GENOMIC DNA]</scope>
    <source>
        <strain evidence="7">cv. 10/8</strain>
        <tissue evidence="6">Leaf</tissue>
    </source>
</reference>
<dbReference type="PANTHER" id="PTHR11040:SF41">
    <property type="entry name" value="ZINC TRANSPORTER 7"/>
    <property type="match status" value="1"/>
</dbReference>
<dbReference type="AlphaFoldDB" id="A0A392PUH1"/>
<evidence type="ECO:0000256" key="2">
    <source>
        <dbReference type="ARBA" id="ARBA00022692"/>
    </source>
</evidence>
<dbReference type="Proteomes" id="UP000265520">
    <property type="component" value="Unassembled WGS sequence"/>
</dbReference>